<reference evidence="11" key="1">
    <citation type="submission" date="2020-11" db="EMBL/GenBank/DDBJ databases">
        <title>Connecting structure to function with the recovery of over 1000 high-quality activated sludge metagenome-assembled genomes encoding full-length rRNA genes using long-read sequencing.</title>
        <authorList>
            <person name="Singleton C.M."/>
            <person name="Petriglieri F."/>
            <person name="Kristensen J.M."/>
            <person name="Kirkegaard R.H."/>
            <person name="Michaelsen T.Y."/>
            <person name="Andersen M.H."/>
            <person name="Karst S.M."/>
            <person name="Dueholm M.S."/>
            <person name="Nielsen P.H."/>
            <person name="Albertsen M."/>
        </authorList>
    </citation>
    <scope>NUCLEOTIDE SEQUENCE</scope>
    <source>
        <strain evidence="11">Fred_18-Q3-R57-64_BAT3C.431</strain>
    </source>
</reference>
<keyword evidence="4 5" id="KW-0717">Septation</keyword>
<dbReference type="PROSITE" id="PS01135">
    <property type="entry name" value="FTSZ_2"/>
    <property type="match status" value="1"/>
</dbReference>
<comment type="subcellular location">
    <subcellularLocation>
        <location evidence="5">Cytoplasm</location>
    </subcellularLocation>
    <text evidence="5">Assembles at midcell at the inner surface of the cytoplasmic membrane.</text>
</comment>
<evidence type="ECO:0000259" key="10">
    <source>
        <dbReference type="SMART" id="SM00865"/>
    </source>
</evidence>
<sequence>MPSGSTLNHPAQQVIPPQKSEQAMKDDEELRKMIAETQAKICVIGAGGGGTNTVQRLNEVGIEGGVTYAVNTDAQALLHINAHRKILIGKQLTRGLGAGSDPSVGESAARESEAEIKSLLQGMDLVFITCGLGGGTGTGAAPVIAQIAKSMNALTVGVVTLPFTVEGRNRVENALEGLNRLRKEADTVIIIPNDKILEIAPDLPVNAAFRVADEVLVNAVKGITEMVTKPGLINLDFADLRTILSKGGPALIGLGESKADKASDARALEAVENALTSPLLDVDISDANRALINVIGGTDMTLREAEMIVEVVGSRINPNAHIIWGAMVDETMPRSQIQAMVVIAGGKIPFLDGSNRVQQDKIDLGIEFTE</sequence>
<dbReference type="HAMAP" id="MF_00909">
    <property type="entry name" value="FtsZ"/>
    <property type="match status" value="1"/>
</dbReference>
<dbReference type="GO" id="GO:0032153">
    <property type="term" value="C:cell division site"/>
    <property type="evidence" value="ECO:0007669"/>
    <property type="project" value="UniProtKB-UniRule"/>
</dbReference>
<dbReference type="InterPro" id="IPR018316">
    <property type="entry name" value="Tubulin/FtsZ_2-layer-sand-dom"/>
</dbReference>
<keyword evidence="3 5" id="KW-0342">GTP-binding</keyword>
<dbReference type="Pfam" id="PF12327">
    <property type="entry name" value="FtsZ_C"/>
    <property type="match status" value="1"/>
</dbReference>
<evidence type="ECO:0000313" key="11">
    <source>
        <dbReference type="EMBL" id="QQR93176.1"/>
    </source>
</evidence>
<evidence type="ECO:0000256" key="8">
    <source>
        <dbReference type="SAM" id="MobiDB-lite"/>
    </source>
</evidence>
<dbReference type="GO" id="GO:0003924">
    <property type="term" value="F:GTPase activity"/>
    <property type="evidence" value="ECO:0007669"/>
    <property type="project" value="UniProtKB-UniRule"/>
</dbReference>
<proteinExistence type="inferred from homology"/>
<dbReference type="Pfam" id="PF00091">
    <property type="entry name" value="Tubulin"/>
    <property type="match status" value="1"/>
</dbReference>
<dbReference type="Gene3D" id="3.40.50.1440">
    <property type="entry name" value="Tubulin/FtsZ, GTPase domain"/>
    <property type="match status" value="1"/>
</dbReference>
<dbReference type="AlphaFoldDB" id="A0A7T9DKV0"/>
<comment type="similarity">
    <text evidence="1 5 7">Belongs to the FtsZ family.</text>
</comment>
<dbReference type="EMBL" id="CP064981">
    <property type="protein sequence ID" value="QQR93176.1"/>
    <property type="molecule type" value="Genomic_DNA"/>
</dbReference>
<feature type="binding site" evidence="5">
    <location>
        <position position="213"/>
    </location>
    <ligand>
        <name>GTP</name>
        <dbReference type="ChEBI" id="CHEBI:37565"/>
    </ligand>
</feature>
<evidence type="ECO:0000256" key="1">
    <source>
        <dbReference type="ARBA" id="ARBA00009690"/>
    </source>
</evidence>
<feature type="binding site" evidence="5">
    <location>
        <position position="166"/>
    </location>
    <ligand>
        <name>GTP</name>
        <dbReference type="ChEBI" id="CHEBI:37565"/>
    </ligand>
</feature>
<dbReference type="SMART" id="SM00864">
    <property type="entry name" value="Tubulin"/>
    <property type="match status" value="1"/>
</dbReference>
<feature type="region of interest" description="Disordered" evidence="8">
    <location>
        <begin position="1"/>
        <end position="25"/>
    </location>
</feature>
<dbReference type="InterPro" id="IPR020805">
    <property type="entry name" value="Cell_div_FtsZ_CS"/>
</dbReference>
<dbReference type="PANTHER" id="PTHR30314">
    <property type="entry name" value="CELL DIVISION PROTEIN FTSZ-RELATED"/>
    <property type="match status" value="1"/>
</dbReference>
<evidence type="ECO:0000256" key="2">
    <source>
        <dbReference type="ARBA" id="ARBA00022741"/>
    </source>
</evidence>
<comment type="function">
    <text evidence="5">Essential cell division protein that forms a contractile ring structure (Z ring) at the future cell division site. The regulation of the ring assembly controls the timing and the location of cell division. One of the functions of the FtsZ ring is to recruit other cell division proteins to the septum to produce a new cell wall between the dividing cells. Binds GTP and shows GTPase activity.</text>
</comment>
<feature type="domain" description="Tubulin/FtsZ 2-layer sandwich" evidence="10">
    <location>
        <begin position="233"/>
        <end position="355"/>
    </location>
</feature>
<dbReference type="InterPro" id="IPR036525">
    <property type="entry name" value="Tubulin/FtsZ_GTPase_sf"/>
</dbReference>
<accession>A0A7T9DKV0</accession>
<organism evidence="11">
    <name type="scientific">Candidatus Iainarchaeum sp</name>
    <dbReference type="NCBI Taxonomy" id="3101447"/>
    <lineage>
        <taxon>Archaea</taxon>
        <taxon>Candidatus Iainarchaeota</taxon>
        <taxon>Candidatus Iainarchaeia</taxon>
        <taxon>Candidatus Iainarchaeales</taxon>
        <taxon>Candidatus Iainarchaeaceae</taxon>
        <taxon>Candidatus Iainarchaeum</taxon>
    </lineage>
</organism>
<dbReference type="NCBIfam" id="TIGR00065">
    <property type="entry name" value="ftsZ"/>
    <property type="match status" value="1"/>
</dbReference>
<dbReference type="InterPro" id="IPR024757">
    <property type="entry name" value="FtsZ_C"/>
</dbReference>
<dbReference type="PANTHER" id="PTHR30314:SF3">
    <property type="entry name" value="MITOCHONDRIAL DIVISION PROTEIN FSZA"/>
    <property type="match status" value="1"/>
</dbReference>
<protein>
    <recommendedName>
        <fullName evidence="5 6">Cell division protein FtsZ</fullName>
    </recommendedName>
</protein>
<dbReference type="InterPro" id="IPR003008">
    <property type="entry name" value="Tubulin_FtsZ_GTPase"/>
</dbReference>
<keyword evidence="5 7" id="KW-0131">Cell cycle</keyword>
<feature type="domain" description="Tubulin/FtsZ GTPase" evidence="9">
    <location>
        <begin position="40"/>
        <end position="231"/>
    </location>
</feature>
<dbReference type="GO" id="GO:0005737">
    <property type="term" value="C:cytoplasm"/>
    <property type="evidence" value="ECO:0007669"/>
    <property type="project" value="UniProtKB-SubCell"/>
</dbReference>
<dbReference type="CDD" id="cd02201">
    <property type="entry name" value="FtsZ_type1"/>
    <property type="match status" value="1"/>
</dbReference>
<feature type="binding site" evidence="5">
    <location>
        <begin position="48"/>
        <end position="52"/>
    </location>
    <ligand>
        <name>GTP</name>
        <dbReference type="ChEBI" id="CHEBI:37565"/>
    </ligand>
</feature>
<evidence type="ECO:0000259" key="9">
    <source>
        <dbReference type="SMART" id="SM00864"/>
    </source>
</evidence>
<evidence type="ECO:0000256" key="3">
    <source>
        <dbReference type="ARBA" id="ARBA00023134"/>
    </source>
</evidence>
<dbReference type="GO" id="GO:0005525">
    <property type="term" value="F:GTP binding"/>
    <property type="evidence" value="ECO:0007669"/>
    <property type="project" value="UniProtKB-UniRule"/>
</dbReference>
<dbReference type="GO" id="GO:0043093">
    <property type="term" value="P:FtsZ-dependent cytokinesis"/>
    <property type="evidence" value="ECO:0007669"/>
    <property type="project" value="UniProtKB-UniRule"/>
</dbReference>
<evidence type="ECO:0000256" key="7">
    <source>
        <dbReference type="RuleBase" id="RU003360"/>
    </source>
</evidence>
<name>A0A7T9DKV0_9ARCH</name>
<dbReference type="SMART" id="SM00865">
    <property type="entry name" value="Tubulin_C"/>
    <property type="match status" value="1"/>
</dbReference>
<dbReference type="SUPFAM" id="SSF55307">
    <property type="entry name" value="Tubulin C-terminal domain-like"/>
    <property type="match status" value="1"/>
</dbReference>
<evidence type="ECO:0000256" key="5">
    <source>
        <dbReference type="HAMAP-Rule" id="MF_00909"/>
    </source>
</evidence>
<keyword evidence="5 7" id="KW-0132">Cell division</keyword>
<dbReference type="FunFam" id="3.40.50.1440:FF:000001">
    <property type="entry name" value="Cell division protein FtsZ"/>
    <property type="match status" value="1"/>
</dbReference>
<evidence type="ECO:0000256" key="4">
    <source>
        <dbReference type="ARBA" id="ARBA00023210"/>
    </source>
</evidence>
<dbReference type="InterPro" id="IPR008280">
    <property type="entry name" value="Tub_FtsZ_C"/>
</dbReference>
<dbReference type="InterPro" id="IPR000158">
    <property type="entry name" value="Cell_div_FtsZ"/>
</dbReference>
<gene>
    <name evidence="5 11" type="primary">ftsZ</name>
    <name evidence="11" type="ORF">IPJ89_02735</name>
</gene>
<feature type="binding site" evidence="5">
    <location>
        <begin position="135"/>
        <end position="137"/>
    </location>
    <ligand>
        <name>GTP</name>
        <dbReference type="ChEBI" id="CHEBI:37565"/>
    </ligand>
</feature>
<evidence type="ECO:0000256" key="6">
    <source>
        <dbReference type="NCBIfam" id="TIGR00065"/>
    </source>
</evidence>
<dbReference type="PRINTS" id="PR00423">
    <property type="entry name" value="CELLDVISFTSZ"/>
</dbReference>
<feature type="binding site" evidence="5">
    <location>
        <position position="170"/>
    </location>
    <ligand>
        <name>GTP</name>
        <dbReference type="ChEBI" id="CHEBI:37565"/>
    </ligand>
</feature>
<dbReference type="PROSITE" id="PS01134">
    <property type="entry name" value="FTSZ_1"/>
    <property type="match status" value="1"/>
</dbReference>
<keyword evidence="2 5" id="KW-0547">Nucleotide-binding</keyword>
<keyword evidence="5" id="KW-0963">Cytoplasm</keyword>
<feature type="compositionally biased region" description="Polar residues" evidence="8">
    <location>
        <begin position="1"/>
        <end position="11"/>
    </location>
</feature>
<comment type="subunit">
    <text evidence="5">Homodimer. Polymerizes to form a dynamic ring structure in a strictly GTP-dependent manner. Interacts directly with several other division proteins.</text>
</comment>
<dbReference type="InterPro" id="IPR045061">
    <property type="entry name" value="FtsZ/CetZ"/>
</dbReference>
<dbReference type="GO" id="GO:0051258">
    <property type="term" value="P:protein polymerization"/>
    <property type="evidence" value="ECO:0007669"/>
    <property type="project" value="UniProtKB-UniRule"/>
</dbReference>
<dbReference type="Proteomes" id="UP000596004">
    <property type="component" value="Chromosome"/>
</dbReference>
<dbReference type="SUPFAM" id="SSF52490">
    <property type="entry name" value="Tubulin nucleotide-binding domain-like"/>
    <property type="match status" value="1"/>
</dbReference>